<keyword evidence="1" id="KW-0863">Zinc-finger</keyword>
<name>A0ABP0BYW9_9PEZI</name>
<evidence type="ECO:0000256" key="2">
    <source>
        <dbReference type="SAM" id="MobiDB-lite"/>
    </source>
</evidence>
<keyword evidence="1" id="KW-0479">Metal-binding</keyword>
<reference evidence="4 5" key="1">
    <citation type="submission" date="2024-01" db="EMBL/GenBank/DDBJ databases">
        <authorList>
            <person name="Allen C."/>
            <person name="Tagirdzhanova G."/>
        </authorList>
    </citation>
    <scope>NUCLEOTIDE SEQUENCE [LARGE SCALE GENOMIC DNA]</scope>
</reference>
<dbReference type="PROSITE" id="PS50158">
    <property type="entry name" value="ZF_CCHC"/>
    <property type="match status" value="1"/>
</dbReference>
<feature type="non-terminal residue" evidence="4">
    <location>
        <position position="1"/>
    </location>
</feature>
<accession>A0ABP0BYW9</accession>
<dbReference type="InterPro" id="IPR036875">
    <property type="entry name" value="Znf_CCHC_sf"/>
</dbReference>
<feature type="compositionally biased region" description="Low complexity" evidence="2">
    <location>
        <begin position="174"/>
        <end position="185"/>
    </location>
</feature>
<dbReference type="Proteomes" id="UP001642482">
    <property type="component" value="Unassembled WGS sequence"/>
</dbReference>
<gene>
    <name evidence="4" type="ORF">SEUCBS140593_005692</name>
</gene>
<dbReference type="Gene3D" id="4.10.60.10">
    <property type="entry name" value="Zinc finger, CCHC-type"/>
    <property type="match status" value="1"/>
</dbReference>
<feature type="compositionally biased region" description="Low complexity" evidence="2">
    <location>
        <begin position="147"/>
        <end position="157"/>
    </location>
</feature>
<feature type="region of interest" description="Disordered" evidence="2">
    <location>
        <begin position="89"/>
        <end position="222"/>
    </location>
</feature>
<keyword evidence="1" id="KW-0862">Zinc</keyword>
<proteinExistence type="predicted"/>
<protein>
    <recommendedName>
        <fullName evidence="3">CCHC-type domain-containing protein</fullName>
    </recommendedName>
</protein>
<dbReference type="EMBL" id="CAWUHD010000056">
    <property type="protein sequence ID" value="CAK7224801.1"/>
    <property type="molecule type" value="Genomic_DNA"/>
</dbReference>
<evidence type="ECO:0000256" key="1">
    <source>
        <dbReference type="PROSITE-ProRule" id="PRU00047"/>
    </source>
</evidence>
<sequence length="564" mass="62116">DTAQAASAALSEDNLALTTAISEVVTAQLAGLSETLSRALEQQTEVLLRVLTAQASETLASQATALERADERAEARDERAQARLEAFLARMAPTPGTPSSTPVTPSSTRGTPSSTPTIDLPPSGDVPARAPSIIVTSTDNPLPPARAAPATPVATTPGRSTVTAPGSRPIMVKSEGPGDSGGEPSDSSESDDPGGGGRRWRRRKKKTAEEKKAEREQGERAYGRYRDNREALLQWETVRYQVGDEDAPSQTMVGLVFPSMEFPPSNANAPVFDPARFPTHRAMQHLPDFARTSDPDIPRKLMDVQKYLILNNVPSSYWGNYMALKMTGDFREMARKFMPMIPWHQCVMAVLSYPHGLRKYYTARANAVANALPRPTPERFYEALDTLAQAYEWAPLVGIEPRERLRQVLEAVTNWGLTLPKDLHSLPAQLTGARQFDHGNYVQLLKTIRAQISDSFEEYLRLHSFFHARPIAMAAQDASGMVFPVEEEKEQDLVLVEEIFVVQQEQLTSRCFNCDRPGHYARDCRQPRRFRSPSAGRGLCSMGQSFGRPSGGSSHRTFPGQAVE</sequence>
<keyword evidence="5" id="KW-1185">Reference proteome</keyword>
<evidence type="ECO:0000259" key="3">
    <source>
        <dbReference type="PROSITE" id="PS50158"/>
    </source>
</evidence>
<dbReference type="Pfam" id="PF00098">
    <property type="entry name" value="zf-CCHC"/>
    <property type="match status" value="1"/>
</dbReference>
<evidence type="ECO:0000313" key="4">
    <source>
        <dbReference type="EMBL" id="CAK7224801.1"/>
    </source>
</evidence>
<feature type="compositionally biased region" description="Basic and acidic residues" evidence="2">
    <location>
        <begin position="207"/>
        <end position="222"/>
    </location>
</feature>
<feature type="domain" description="CCHC-type" evidence="3">
    <location>
        <begin position="510"/>
        <end position="526"/>
    </location>
</feature>
<feature type="compositionally biased region" description="Low complexity" evidence="2">
    <location>
        <begin position="93"/>
        <end position="117"/>
    </location>
</feature>
<comment type="caution">
    <text evidence="4">The sequence shown here is derived from an EMBL/GenBank/DDBJ whole genome shotgun (WGS) entry which is preliminary data.</text>
</comment>
<dbReference type="SMART" id="SM00343">
    <property type="entry name" value="ZnF_C2HC"/>
    <property type="match status" value="1"/>
</dbReference>
<feature type="region of interest" description="Disordered" evidence="2">
    <location>
        <begin position="532"/>
        <end position="564"/>
    </location>
</feature>
<dbReference type="InterPro" id="IPR001878">
    <property type="entry name" value="Znf_CCHC"/>
</dbReference>
<dbReference type="SUPFAM" id="SSF57756">
    <property type="entry name" value="Retrovirus zinc finger-like domains"/>
    <property type="match status" value="1"/>
</dbReference>
<evidence type="ECO:0000313" key="5">
    <source>
        <dbReference type="Proteomes" id="UP001642482"/>
    </source>
</evidence>
<organism evidence="4 5">
    <name type="scientific">Sporothrix eucalyptigena</name>
    <dbReference type="NCBI Taxonomy" id="1812306"/>
    <lineage>
        <taxon>Eukaryota</taxon>
        <taxon>Fungi</taxon>
        <taxon>Dikarya</taxon>
        <taxon>Ascomycota</taxon>
        <taxon>Pezizomycotina</taxon>
        <taxon>Sordariomycetes</taxon>
        <taxon>Sordariomycetidae</taxon>
        <taxon>Ophiostomatales</taxon>
        <taxon>Ophiostomataceae</taxon>
        <taxon>Sporothrix</taxon>
    </lineage>
</organism>